<name>A0A9D2KXQ8_9LACT</name>
<dbReference type="Proteomes" id="UP000886856">
    <property type="component" value="Unassembled WGS sequence"/>
</dbReference>
<dbReference type="InterPro" id="IPR014858">
    <property type="entry name" value="BrxB"/>
</dbReference>
<reference evidence="1" key="2">
    <citation type="submission" date="2021-04" db="EMBL/GenBank/DDBJ databases">
        <authorList>
            <person name="Gilroy R."/>
        </authorList>
    </citation>
    <scope>NUCLEOTIDE SEQUENCE</scope>
    <source>
        <strain evidence="1">CHK171-505</strain>
    </source>
</reference>
<proteinExistence type="predicted"/>
<comment type="caution">
    <text evidence="1">The sequence shown here is derived from an EMBL/GenBank/DDBJ whole genome shotgun (WGS) entry which is preliminary data.</text>
</comment>
<dbReference type="EMBL" id="DWYW01000049">
    <property type="protein sequence ID" value="HJA89655.1"/>
    <property type="molecule type" value="Genomic_DNA"/>
</dbReference>
<evidence type="ECO:0000313" key="1">
    <source>
        <dbReference type="EMBL" id="HJA89655.1"/>
    </source>
</evidence>
<gene>
    <name evidence="1" type="ORF">H9948_02585</name>
</gene>
<sequence>MRQITKRLDELREKIEVPGFFDNKGLGNEVGFYIFDYDPTDELVVREAIPQMKDYLERTQSRYKIQLFDMYDIILSFFEKRGYMEKNFQMEEKKGSLDWYEKMQKALKIATNNDYIISYICEHLEEDAVIFITGIGKAYPIIRSHVILNNLQAVIENNPLILFFPGEYDDGKLKLFGKFEDDHYYRAFKIIEK</sequence>
<protein>
    <submittedName>
        <fullName evidence="1">DUF1788 domain-containing protein</fullName>
    </submittedName>
</protein>
<evidence type="ECO:0000313" key="2">
    <source>
        <dbReference type="Proteomes" id="UP000886856"/>
    </source>
</evidence>
<dbReference type="Pfam" id="PF08747">
    <property type="entry name" value="BrxB"/>
    <property type="match status" value="1"/>
</dbReference>
<dbReference type="AlphaFoldDB" id="A0A9D2KXQ8"/>
<organism evidence="1 2">
    <name type="scientific">Candidatus Jeotgalibaca merdavium</name>
    <dbReference type="NCBI Taxonomy" id="2838627"/>
    <lineage>
        <taxon>Bacteria</taxon>
        <taxon>Bacillati</taxon>
        <taxon>Bacillota</taxon>
        <taxon>Bacilli</taxon>
        <taxon>Lactobacillales</taxon>
        <taxon>Carnobacteriaceae</taxon>
        <taxon>Jeotgalibaca</taxon>
    </lineage>
</organism>
<reference evidence="1" key="1">
    <citation type="journal article" date="2021" name="PeerJ">
        <title>Extensive microbial diversity within the chicken gut microbiome revealed by metagenomics and culture.</title>
        <authorList>
            <person name="Gilroy R."/>
            <person name="Ravi A."/>
            <person name="Getino M."/>
            <person name="Pursley I."/>
            <person name="Horton D.L."/>
            <person name="Alikhan N.F."/>
            <person name="Baker D."/>
            <person name="Gharbi K."/>
            <person name="Hall N."/>
            <person name="Watson M."/>
            <person name="Adriaenssens E.M."/>
            <person name="Foster-Nyarko E."/>
            <person name="Jarju S."/>
            <person name="Secka A."/>
            <person name="Antonio M."/>
            <person name="Oren A."/>
            <person name="Chaudhuri R.R."/>
            <person name="La Ragione R."/>
            <person name="Hildebrand F."/>
            <person name="Pallen M.J."/>
        </authorList>
    </citation>
    <scope>NUCLEOTIDE SEQUENCE</scope>
    <source>
        <strain evidence="1">CHK171-505</strain>
    </source>
</reference>
<accession>A0A9D2KXQ8</accession>